<feature type="domain" description="Mg chelatase-related protein C-terminal" evidence="1">
    <location>
        <begin position="1"/>
        <end position="26"/>
    </location>
</feature>
<accession>A0ABU4EXX3</accession>
<comment type="caution">
    <text evidence="2">The sequence shown here is derived from an EMBL/GenBank/DDBJ whole genome shotgun (WGS) entry which is preliminary data.</text>
</comment>
<protein>
    <recommendedName>
        <fullName evidence="1">Mg chelatase-related protein C-terminal domain-containing protein</fullName>
    </recommendedName>
</protein>
<gene>
    <name evidence="2" type="ORF">R4198_17470</name>
</gene>
<name>A0ABU4EXX3_WILMA</name>
<sequence>MAWTLADLSGADQPTENHVAQALMFRDRGYN</sequence>
<evidence type="ECO:0000259" key="1">
    <source>
        <dbReference type="Pfam" id="PF13335"/>
    </source>
</evidence>
<dbReference type="Pfam" id="PF13335">
    <property type="entry name" value="Mg_chelatase_C"/>
    <property type="match status" value="1"/>
</dbReference>
<dbReference type="Proteomes" id="UP001185792">
    <property type="component" value="Unassembled WGS sequence"/>
</dbReference>
<organism evidence="2 3">
    <name type="scientific">Williamsia marianensis</name>
    <dbReference type="NCBI Taxonomy" id="85044"/>
    <lineage>
        <taxon>Bacteria</taxon>
        <taxon>Bacillati</taxon>
        <taxon>Actinomycetota</taxon>
        <taxon>Actinomycetes</taxon>
        <taxon>Mycobacteriales</taxon>
        <taxon>Nocardiaceae</taxon>
        <taxon>Williamsia</taxon>
    </lineage>
</organism>
<proteinExistence type="predicted"/>
<reference evidence="2 3" key="1">
    <citation type="submission" date="2023-10" db="EMBL/GenBank/DDBJ databases">
        <title>Development of a sustainable strategy for remediation of hydrocarbon-contaminated territories based on the waste exchange concept.</title>
        <authorList>
            <person name="Krivoruchko A."/>
        </authorList>
    </citation>
    <scope>NUCLEOTIDE SEQUENCE [LARGE SCALE GENOMIC DNA]</scope>
    <source>
        <strain evidence="2 3">IEGM 1236</strain>
    </source>
</reference>
<dbReference type="InterPro" id="IPR025158">
    <property type="entry name" value="Mg_chelat-rel_C"/>
</dbReference>
<keyword evidence="3" id="KW-1185">Reference proteome</keyword>
<dbReference type="EMBL" id="JAWLUM010000003">
    <property type="protein sequence ID" value="MDV7135492.1"/>
    <property type="molecule type" value="Genomic_DNA"/>
</dbReference>
<evidence type="ECO:0000313" key="2">
    <source>
        <dbReference type="EMBL" id="MDV7135492.1"/>
    </source>
</evidence>
<evidence type="ECO:0000313" key="3">
    <source>
        <dbReference type="Proteomes" id="UP001185792"/>
    </source>
</evidence>